<feature type="region of interest" description="Disordered" evidence="1">
    <location>
        <begin position="131"/>
        <end position="157"/>
    </location>
</feature>
<dbReference type="EMBL" id="MU859064">
    <property type="protein sequence ID" value="KAK3956657.1"/>
    <property type="molecule type" value="Genomic_DNA"/>
</dbReference>
<reference evidence="3" key="2">
    <citation type="submission" date="2023-06" db="EMBL/GenBank/DDBJ databases">
        <authorList>
            <consortium name="Lawrence Berkeley National Laboratory"/>
            <person name="Mondo S.J."/>
            <person name="Hensen N."/>
            <person name="Bonometti L."/>
            <person name="Westerberg I."/>
            <person name="Brannstrom I.O."/>
            <person name="Guillou S."/>
            <person name="Cros-Aarteil S."/>
            <person name="Calhoun S."/>
            <person name="Haridas S."/>
            <person name="Kuo A."/>
            <person name="Pangilinan J."/>
            <person name="Riley R."/>
            <person name="Labutti K."/>
            <person name="Andreopoulos B."/>
            <person name="Lipzen A."/>
            <person name="Chen C."/>
            <person name="Yanf M."/>
            <person name="Daum C."/>
            <person name="Ng V."/>
            <person name="Clum A."/>
            <person name="Steindorff A."/>
            <person name="Ohm R."/>
            <person name="Martin F."/>
            <person name="Silar P."/>
            <person name="Natvig D."/>
            <person name="Lalanne C."/>
            <person name="Gautier V."/>
            <person name="Ament-Velasquez S.L."/>
            <person name="Kruys A."/>
            <person name="Hutchinson M.I."/>
            <person name="Powell A.J."/>
            <person name="Barry K."/>
            <person name="Miller A.N."/>
            <person name="Grigoriev I.V."/>
            <person name="Debuchy R."/>
            <person name="Gladieux P."/>
            <person name="Thoren M.H."/>
            <person name="Johannesson H."/>
        </authorList>
    </citation>
    <scope>NUCLEOTIDE SEQUENCE</scope>
    <source>
        <strain evidence="3">CBS 626.80</strain>
    </source>
</reference>
<feature type="compositionally biased region" description="Low complexity" evidence="1">
    <location>
        <begin position="134"/>
        <end position="144"/>
    </location>
</feature>
<feature type="region of interest" description="Disordered" evidence="1">
    <location>
        <begin position="91"/>
        <end position="110"/>
    </location>
</feature>
<feature type="compositionally biased region" description="Basic and acidic residues" evidence="1">
    <location>
        <begin position="147"/>
        <end position="157"/>
    </location>
</feature>
<name>A0AAN6SJI6_9PEZI</name>
<evidence type="ECO:0000313" key="3">
    <source>
        <dbReference type="EMBL" id="KAK3956657.1"/>
    </source>
</evidence>
<gene>
    <name evidence="3" type="ORF">QBC32DRAFT_330586</name>
</gene>
<protein>
    <submittedName>
        <fullName evidence="3">Uncharacterized protein</fullName>
    </submittedName>
</protein>
<feature type="chain" id="PRO_5043015237" evidence="2">
    <location>
        <begin position="33"/>
        <end position="157"/>
    </location>
</feature>
<dbReference type="AlphaFoldDB" id="A0AAN6SJI6"/>
<evidence type="ECO:0000313" key="4">
    <source>
        <dbReference type="Proteomes" id="UP001303222"/>
    </source>
</evidence>
<keyword evidence="2" id="KW-0732">Signal</keyword>
<organism evidence="3 4">
    <name type="scientific">Pseudoneurospora amorphoporcata</name>
    <dbReference type="NCBI Taxonomy" id="241081"/>
    <lineage>
        <taxon>Eukaryota</taxon>
        <taxon>Fungi</taxon>
        <taxon>Dikarya</taxon>
        <taxon>Ascomycota</taxon>
        <taxon>Pezizomycotina</taxon>
        <taxon>Sordariomycetes</taxon>
        <taxon>Sordariomycetidae</taxon>
        <taxon>Sordariales</taxon>
        <taxon>Sordariaceae</taxon>
        <taxon>Pseudoneurospora</taxon>
    </lineage>
</organism>
<reference evidence="3" key="1">
    <citation type="journal article" date="2023" name="Mol. Phylogenet. Evol.">
        <title>Genome-scale phylogeny and comparative genomics of the fungal order Sordariales.</title>
        <authorList>
            <person name="Hensen N."/>
            <person name="Bonometti L."/>
            <person name="Westerberg I."/>
            <person name="Brannstrom I.O."/>
            <person name="Guillou S."/>
            <person name="Cros-Aarteil S."/>
            <person name="Calhoun S."/>
            <person name="Haridas S."/>
            <person name="Kuo A."/>
            <person name="Mondo S."/>
            <person name="Pangilinan J."/>
            <person name="Riley R."/>
            <person name="LaButti K."/>
            <person name="Andreopoulos B."/>
            <person name="Lipzen A."/>
            <person name="Chen C."/>
            <person name="Yan M."/>
            <person name="Daum C."/>
            <person name="Ng V."/>
            <person name="Clum A."/>
            <person name="Steindorff A."/>
            <person name="Ohm R.A."/>
            <person name="Martin F."/>
            <person name="Silar P."/>
            <person name="Natvig D.O."/>
            <person name="Lalanne C."/>
            <person name="Gautier V."/>
            <person name="Ament-Velasquez S.L."/>
            <person name="Kruys A."/>
            <person name="Hutchinson M.I."/>
            <person name="Powell A.J."/>
            <person name="Barry K."/>
            <person name="Miller A.N."/>
            <person name="Grigoriev I.V."/>
            <person name="Debuchy R."/>
            <person name="Gladieux P."/>
            <person name="Hiltunen Thoren M."/>
            <person name="Johannesson H."/>
        </authorList>
    </citation>
    <scope>NUCLEOTIDE SEQUENCE</scope>
    <source>
        <strain evidence="3">CBS 626.80</strain>
    </source>
</reference>
<keyword evidence="4" id="KW-1185">Reference proteome</keyword>
<comment type="caution">
    <text evidence="3">The sequence shown here is derived from an EMBL/GenBank/DDBJ whole genome shotgun (WGS) entry which is preliminary data.</text>
</comment>
<evidence type="ECO:0000256" key="2">
    <source>
        <dbReference type="SAM" id="SignalP"/>
    </source>
</evidence>
<sequence length="157" mass="17734">MGHLSVSDRSLRGRPARLVLLVILFLSSTAKGQNISTNDTASISPIRGLHPSCAHNCLTELLLPNPNLPLLPRPFPPPQHNLLLSKILPSQTHNESPQHHRHPLPRHFPQPLLRLSRPNHHLRHYIFPLRHSPSRLPAPHAPLRPLGPREVRANENR</sequence>
<dbReference type="Proteomes" id="UP001303222">
    <property type="component" value="Unassembled WGS sequence"/>
</dbReference>
<accession>A0AAN6SJI6</accession>
<evidence type="ECO:0000256" key="1">
    <source>
        <dbReference type="SAM" id="MobiDB-lite"/>
    </source>
</evidence>
<feature type="signal peptide" evidence="2">
    <location>
        <begin position="1"/>
        <end position="32"/>
    </location>
</feature>
<proteinExistence type="predicted"/>